<accession>A0A974GXM9</accession>
<dbReference type="GO" id="GO:0003677">
    <property type="term" value="F:DNA binding"/>
    <property type="evidence" value="ECO:0007669"/>
    <property type="project" value="InterPro"/>
</dbReference>
<gene>
    <name evidence="2" type="ORF">HZF24_16605</name>
</gene>
<evidence type="ECO:0000313" key="2">
    <source>
        <dbReference type="EMBL" id="NYB75772.1"/>
    </source>
</evidence>
<dbReference type="Proteomes" id="UP000611629">
    <property type="component" value="Unassembled WGS sequence"/>
</dbReference>
<dbReference type="SUPFAM" id="SSF47413">
    <property type="entry name" value="lambda repressor-like DNA-binding domains"/>
    <property type="match status" value="1"/>
</dbReference>
<reference evidence="2" key="1">
    <citation type="submission" date="2020-07" db="EMBL/GenBank/DDBJ databases">
        <title>Genomic analysis of a strain of Sedimentibacter Hydroxybenzoicus DSM7310.</title>
        <authorList>
            <person name="Ma S."/>
        </authorList>
    </citation>
    <scope>NUCLEOTIDE SEQUENCE</scope>
    <source>
        <strain evidence="2">DSM 7310</strain>
    </source>
</reference>
<dbReference type="SMART" id="SM00530">
    <property type="entry name" value="HTH_XRE"/>
    <property type="match status" value="1"/>
</dbReference>
<dbReference type="AlphaFoldDB" id="A0A974GXM9"/>
<comment type="caution">
    <text evidence="2">The sequence shown here is derived from an EMBL/GenBank/DDBJ whole genome shotgun (WGS) entry which is preliminary data.</text>
</comment>
<sequence>MVRSDEEKIKLKSELGMLIKTIRSNRRMSQRGLAREIDIPNSNLKYIEDGVNAPSPDIYTKIIRVLKPNKEEINIMDSFYSAIRGTPPPDICDFLIDNEGVFGAIRKNKYKLTESQINKLSCLLEEIALENRNYMEDKNNG</sequence>
<evidence type="ECO:0000313" key="3">
    <source>
        <dbReference type="Proteomes" id="UP000611629"/>
    </source>
</evidence>
<dbReference type="InterPro" id="IPR001387">
    <property type="entry name" value="Cro/C1-type_HTH"/>
</dbReference>
<keyword evidence="3" id="KW-1185">Reference proteome</keyword>
<name>A0A974GXM9_SEDHY</name>
<dbReference type="PROSITE" id="PS50943">
    <property type="entry name" value="HTH_CROC1"/>
    <property type="match status" value="1"/>
</dbReference>
<feature type="domain" description="HTH cro/C1-type" evidence="1">
    <location>
        <begin position="19"/>
        <end position="73"/>
    </location>
</feature>
<dbReference type="InterPro" id="IPR010982">
    <property type="entry name" value="Lambda_DNA-bd_dom_sf"/>
</dbReference>
<dbReference type="Pfam" id="PF01381">
    <property type="entry name" value="HTH_3"/>
    <property type="match status" value="1"/>
</dbReference>
<proteinExistence type="predicted"/>
<protein>
    <submittedName>
        <fullName evidence="2">Helix-turn-helix transcriptional regulator</fullName>
    </submittedName>
</protein>
<dbReference type="CDD" id="cd00093">
    <property type="entry name" value="HTH_XRE"/>
    <property type="match status" value="1"/>
</dbReference>
<dbReference type="Gene3D" id="1.10.260.40">
    <property type="entry name" value="lambda repressor-like DNA-binding domains"/>
    <property type="match status" value="1"/>
</dbReference>
<dbReference type="EMBL" id="JACBNQ010000028">
    <property type="protein sequence ID" value="NYB75772.1"/>
    <property type="molecule type" value="Genomic_DNA"/>
</dbReference>
<organism evidence="2 3">
    <name type="scientific">Sedimentibacter hydroxybenzoicus DSM 7310</name>
    <dbReference type="NCBI Taxonomy" id="1123245"/>
    <lineage>
        <taxon>Bacteria</taxon>
        <taxon>Bacillati</taxon>
        <taxon>Bacillota</taxon>
        <taxon>Tissierellia</taxon>
        <taxon>Sedimentibacter</taxon>
    </lineage>
</organism>
<evidence type="ECO:0000259" key="1">
    <source>
        <dbReference type="PROSITE" id="PS50943"/>
    </source>
</evidence>
<dbReference type="RefSeq" id="WP_179239489.1">
    <property type="nucleotide sequence ID" value="NZ_JACBNQ010000028.1"/>
</dbReference>